<sequence>MHQYRALLALGTDPTALHSPPADTPITLARLLRGLLPLAETAERWDLDYNALYNHGAPGADQRLRRLGGDPITADRHDIEDLNATGGDLIADLGDTEKAFTGFGCVGELFTAVATGDH</sequence>
<accession>A0A164HIP8</accession>
<protein>
    <submittedName>
        <fullName evidence="1">Uncharacterized protein</fullName>
    </submittedName>
</protein>
<evidence type="ECO:0000313" key="1">
    <source>
        <dbReference type="EMBL" id="KZM68550.1"/>
    </source>
</evidence>
<dbReference type="AlphaFoldDB" id="A0A164HIP8"/>
<name>A0A164HIP8_9NOCA</name>
<evidence type="ECO:0000313" key="2">
    <source>
        <dbReference type="Proteomes" id="UP000076512"/>
    </source>
</evidence>
<reference evidence="1 2" key="1">
    <citation type="submission" date="2016-04" db="EMBL/GenBank/DDBJ databases">
        <authorList>
            <person name="Evans L.H."/>
            <person name="Alamgir A."/>
            <person name="Owens N."/>
            <person name="Weber N.D."/>
            <person name="Virtaneva K."/>
            <person name="Barbian K."/>
            <person name="Babar A."/>
            <person name="Rosenke K."/>
        </authorList>
    </citation>
    <scope>NUCLEOTIDE SEQUENCE [LARGE SCALE GENOMIC DNA]</scope>
    <source>
        <strain evidence="1 2">IFM 0406</strain>
    </source>
</reference>
<dbReference type="Proteomes" id="UP000076512">
    <property type="component" value="Unassembled WGS sequence"/>
</dbReference>
<dbReference type="EMBL" id="LWGR01000021">
    <property type="protein sequence ID" value="KZM68550.1"/>
    <property type="molecule type" value="Genomic_DNA"/>
</dbReference>
<organism evidence="1 2">
    <name type="scientific">Nocardia terpenica</name>
    <dbReference type="NCBI Taxonomy" id="455432"/>
    <lineage>
        <taxon>Bacteria</taxon>
        <taxon>Bacillati</taxon>
        <taxon>Actinomycetota</taxon>
        <taxon>Actinomycetes</taxon>
        <taxon>Mycobacteriales</taxon>
        <taxon>Nocardiaceae</taxon>
        <taxon>Nocardia</taxon>
    </lineage>
</organism>
<dbReference type="STRING" id="455432.AWN90_11865"/>
<gene>
    <name evidence="1" type="ORF">AWN90_11865</name>
</gene>
<comment type="caution">
    <text evidence="1">The sequence shown here is derived from an EMBL/GenBank/DDBJ whole genome shotgun (WGS) entry which is preliminary data.</text>
</comment>
<keyword evidence="2" id="KW-1185">Reference proteome</keyword>
<proteinExistence type="predicted"/>